<dbReference type="PANTHER" id="PTHR31852">
    <property type="entry name" value="LATE EMBRYOGENESIS ABUNDANT (LEA) HYDROXYPROLINE-RICH GLYCOPROTEIN FAMILY"/>
    <property type="match status" value="1"/>
</dbReference>
<evidence type="ECO:0000256" key="1">
    <source>
        <dbReference type="SAM" id="Phobius"/>
    </source>
</evidence>
<keyword evidence="1" id="KW-0472">Membrane</keyword>
<dbReference type="Pfam" id="PF03168">
    <property type="entry name" value="LEA_2"/>
    <property type="match status" value="1"/>
</dbReference>
<proteinExistence type="predicted"/>
<sequence>MESKQERRDKWRPHRCVAFTVAAIIGVALLLLVLGLTVFRPRHAVTSINSVHLSRLTVGLDVPNLAVDFNVTLTLDIASTNPNHASFRYDAGDAVLYYRGQIVGEAAVPPGKVAAEGSVRTNVSLSVMAGKLIGDSALYADVILGSVPFSTTTRIPGTVAILGIFKHHMVAYTMCDLVVGVRNRSVENSNCRYRTKF</sequence>
<name>A0A8J5FA88_ZINOF</name>
<keyword evidence="1" id="KW-0812">Transmembrane</keyword>
<dbReference type="EMBL" id="JACMSC010000016">
    <property type="protein sequence ID" value="KAG6481266.1"/>
    <property type="molecule type" value="Genomic_DNA"/>
</dbReference>
<protein>
    <recommendedName>
        <fullName evidence="2">Late embryogenesis abundant protein LEA-2 subgroup domain-containing protein</fullName>
    </recommendedName>
</protein>
<evidence type="ECO:0000259" key="2">
    <source>
        <dbReference type="Pfam" id="PF03168"/>
    </source>
</evidence>
<keyword evidence="4" id="KW-1185">Reference proteome</keyword>
<dbReference type="OrthoDB" id="1929523at2759"/>
<dbReference type="Proteomes" id="UP000734854">
    <property type="component" value="Unassembled WGS sequence"/>
</dbReference>
<organism evidence="3 4">
    <name type="scientific">Zingiber officinale</name>
    <name type="common">Ginger</name>
    <name type="synonym">Amomum zingiber</name>
    <dbReference type="NCBI Taxonomy" id="94328"/>
    <lineage>
        <taxon>Eukaryota</taxon>
        <taxon>Viridiplantae</taxon>
        <taxon>Streptophyta</taxon>
        <taxon>Embryophyta</taxon>
        <taxon>Tracheophyta</taxon>
        <taxon>Spermatophyta</taxon>
        <taxon>Magnoliopsida</taxon>
        <taxon>Liliopsida</taxon>
        <taxon>Zingiberales</taxon>
        <taxon>Zingiberaceae</taxon>
        <taxon>Zingiber</taxon>
    </lineage>
</organism>
<feature type="transmembrane region" description="Helical" evidence="1">
    <location>
        <begin position="16"/>
        <end position="39"/>
    </location>
</feature>
<evidence type="ECO:0000313" key="4">
    <source>
        <dbReference type="Proteomes" id="UP000734854"/>
    </source>
</evidence>
<dbReference type="AlphaFoldDB" id="A0A8J5FA88"/>
<dbReference type="InterPro" id="IPR004864">
    <property type="entry name" value="LEA_2"/>
</dbReference>
<reference evidence="3 4" key="1">
    <citation type="submission" date="2020-08" db="EMBL/GenBank/DDBJ databases">
        <title>Plant Genome Project.</title>
        <authorList>
            <person name="Zhang R.-G."/>
        </authorList>
    </citation>
    <scope>NUCLEOTIDE SEQUENCE [LARGE SCALE GENOMIC DNA]</scope>
    <source>
        <tissue evidence="3">Rhizome</tissue>
    </source>
</reference>
<feature type="domain" description="Late embryogenesis abundant protein LEA-2 subgroup" evidence="2">
    <location>
        <begin position="77"/>
        <end position="168"/>
    </location>
</feature>
<dbReference type="InterPro" id="IPR055301">
    <property type="entry name" value="Lea14-like_2"/>
</dbReference>
<evidence type="ECO:0000313" key="3">
    <source>
        <dbReference type="EMBL" id="KAG6481266.1"/>
    </source>
</evidence>
<keyword evidence="1" id="KW-1133">Transmembrane helix</keyword>
<gene>
    <name evidence="3" type="ORF">ZIOFF_057862</name>
</gene>
<accession>A0A8J5FA88</accession>
<comment type="caution">
    <text evidence="3">The sequence shown here is derived from an EMBL/GenBank/DDBJ whole genome shotgun (WGS) entry which is preliminary data.</text>
</comment>